<protein>
    <recommendedName>
        <fullName evidence="1">Ubiquitin-like domain-containing protein</fullName>
    </recommendedName>
</protein>
<dbReference type="Pfam" id="PF00240">
    <property type="entry name" value="ubiquitin"/>
    <property type="match status" value="1"/>
</dbReference>
<organism evidence="2 3">
    <name type="scientific">Streblomastix strix</name>
    <dbReference type="NCBI Taxonomy" id="222440"/>
    <lineage>
        <taxon>Eukaryota</taxon>
        <taxon>Metamonada</taxon>
        <taxon>Preaxostyla</taxon>
        <taxon>Oxymonadida</taxon>
        <taxon>Streblomastigidae</taxon>
        <taxon>Streblomastix</taxon>
    </lineage>
</organism>
<dbReference type="SUPFAM" id="SSF54236">
    <property type="entry name" value="Ubiquitin-like"/>
    <property type="match status" value="1"/>
</dbReference>
<evidence type="ECO:0000259" key="1">
    <source>
        <dbReference type="Pfam" id="PF00240"/>
    </source>
</evidence>
<sequence length="129" mass="14165">NGSKIAVLVTGVQAPAPPGGQQIVQQAKGGVVQGQVNEFITVRLTKKDKSISDLQIKLEIAQKSNQRLPGQGQEVIPFTVLWLKQLIIQSGKIPESKLILTYLNEELIDEKSLQYYNVRGGDILLCTQL</sequence>
<dbReference type="InterPro" id="IPR029071">
    <property type="entry name" value="Ubiquitin-like_domsf"/>
</dbReference>
<dbReference type="Gene3D" id="3.10.20.90">
    <property type="entry name" value="Phosphatidylinositol 3-kinase Catalytic Subunit, Chain A, domain 1"/>
    <property type="match status" value="1"/>
</dbReference>
<proteinExistence type="predicted"/>
<evidence type="ECO:0000313" key="2">
    <source>
        <dbReference type="EMBL" id="KAA6344603.1"/>
    </source>
</evidence>
<reference evidence="2 3" key="1">
    <citation type="submission" date="2019-03" db="EMBL/GenBank/DDBJ databases">
        <title>Single cell metagenomics reveals metabolic interactions within the superorganism composed of flagellate Streblomastix strix and complex community of Bacteroidetes bacteria on its surface.</title>
        <authorList>
            <person name="Treitli S.C."/>
            <person name="Kolisko M."/>
            <person name="Husnik F."/>
            <person name="Keeling P."/>
            <person name="Hampl V."/>
        </authorList>
    </citation>
    <scope>NUCLEOTIDE SEQUENCE [LARGE SCALE GENOMIC DNA]</scope>
    <source>
        <strain evidence="2">ST1C</strain>
    </source>
</reference>
<name>A0A5J4SH59_9EUKA</name>
<comment type="caution">
    <text evidence="2">The sequence shown here is derived from an EMBL/GenBank/DDBJ whole genome shotgun (WGS) entry which is preliminary data.</text>
</comment>
<dbReference type="AlphaFoldDB" id="A0A5J4SH59"/>
<gene>
    <name evidence="2" type="ORF">EZS28_052227</name>
</gene>
<dbReference type="InterPro" id="IPR000626">
    <property type="entry name" value="Ubiquitin-like_dom"/>
</dbReference>
<feature type="domain" description="Ubiquitin-like" evidence="1">
    <location>
        <begin position="79"/>
        <end position="126"/>
    </location>
</feature>
<dbReference type="EMBL" id="SNRW01040356">
    <property type="protein sequence ID" value="KAA6344603.1"/>
    <property type="molecule type" value="Genomic_DNA"/>
</dbReference>
<dbReference type="Proteomes" id="UP000324800">
    <property type="component" value="Unassembled WGS sequence"/>
</dbReference>
<evidence type="ECO:0000313" key="3">
    <source>
        <dbReference type="Proteomes" id="UP000324800"/>
    </source>
</evidence>
<accession>A0A5J4SH59</accession>
<feature type="non-terminal residue" evidence="2">
    <location>
        <position position="1"/>
    </location>
</feature>